<accession>A0A4Y2L3M4</accession>
<name>A0A4Y2L3M4_ARAVE</name>
<dbReference type="Proteomes" id="UP000499080">
    <property type="component" value="Unassembled WGS sequence"/>
</dbReference>
<proteinExistence type="predicted"/>
<sequence>MMRTRLEPASSPNFHTTPARKYLALIDLMCTKFTYMMNLVESGIESKTVTRQQWHLLPRWDMKHDRIYHPEHSNSFSP</sequence>
<reference evidence="1 2" key="1">
    <citation type="journal article" date="2019" name="Sci. Rep.">
        <title>Orb-weaving spider Araneus ventricosus genome elucidates the spidroin gene catalogue.</title>
        <authorList>
            <person name="Kono N."/>
            <person name="Nakamura H."/>
            <person name="Ohtoshi R."/>
            <person name="Moran D.A.P."/>
            <person name="Shinohara A."/>
            <person name="Yoshida Y."/>
            <person name="Fujiwara M."/>
            <person name="Mori M."/>
            <person name="Tomita M."/>
            <person name="Arakawa K."/>
        </authorList>
    </citation>
    <scope>NUCLEOTIDE SEQUENCE [LARGE SCALE GENOMIC DNA]</scope>
</reference>
<evidence type="ECO:0000313" key="2">
    <source>
        <dbReference type="Proteomes" id="UP000499080"/>
    </source>
</evidence>
<dbReference type="EMBL" id="BGPR01005245">
    <property type="protein sequence ID" value="GBN08216.1"/>
    <property type="molecule type" value="Genomic_DNA"/>
</dbReference>
<dbReference type="AlphaFoldDB" id="A0A4Y2L3M4"/>
<protein>
    <submittedName>
        <fullName evidence="1">Uncharacterized protein</fullName>
    </submittedName>
</protein>
<gene>
    <name evidence="1" type="ORF">AVEN_270853_1</name>
</gene>
<keyword evidence="2" id="KW-1185">Reference proteome</keyword>
<organism evidence="1 2">
    <name type="scientific">Araneus ventricosus</name>
    <name type="common">Orbweaver spider</name>
    <name type="synonym">Epeira ventricosa</name>
    <dbReference type="NCBI Taxonomy" id="182803"/>
    <lineage>
        <taxon>Eukaryota</taxon>
        <taxon>Metazoa</taxon>
        <taxon>Ecdysozoa</taxon>
        <taxon>Arthropoda</taxon>
        <taxon>Chelicerata</taxon>
        <taxon>Arachnida</taxon>
        <taxon>Araneae</taxon>
        <taxon>Araneomorphae</taxon>
        <taxon>Entelegynae</taxon>
        <taxon>Araneoidea</taxon>
        <taxon>Araneidae</taxon>
        <taxon>Araneus</taxon>
    </lineage>
</organism>
<comment type="caution">
    <text evidence="1">The sequence shown here is derived from an EMBL/GenBank/DDBJ whole genome shotgun (WGS) entry which is preliminary data.</text>
</comment>
<evidence type="ECO:0000313" key="1">
    <source>
        <dbReference type="EMBL" id="GBN08216.1"/>
    </source>
</evidence>